<dbReference type="InterPro" id="IPR016117">
    <property type="entry name" value="ArgJ-like_dom_sf"/>
</dbReference>
<keyword evidence="6" id="KW-0055">Arginine biosynthesis</keyword>
<evidence type="ECO:0000256" key="2">
    <source>
        <dbReference type="ARBA" id="ARBA00011475"/>
    </source>
</evidence>
<proteinExistence type="inferred from homology"/>
<keyword evidence="8" id="KW-1185">Reference proteome</keyword>
<dbReference type="Gene3D" id="3.10.20.340">
    <property type="entry name" value="ArgJ beta chain, C-terminal domain"/>
    <property type="match status" value="1"/>
</dbReference>
<protein>
    <recommendedName>
        <fullName evidence="6">Arginine biosynthesis bifunctional protein ArgJ</fullName>
    </recommendedName>
    <domain>
        <recommendedName>
            <fullName evidence="6">Glutamate N-acetyltransferase</fullName>
            <ecNumber evidence="6">2.3.1.35</ecNumber>
        </recommendedName>
        <alternativeName>
            <fullName evidence="6">Ornithine acetyltransferase</fullName>
            <shortName evidence="6">OATase</shortName>
        </alternativeName>
        <alternativeName>
            <fullName evidence="6">Ornithine transacetylase</fullName>
        </alternativeName>
    </domain>
    <domain>
        <recommendedName>
            <fullName evidence="6">Amino-acid acetyltransferase</fullName>
            <ecNumber evidence="6">2.3.1.1</ecNumber>
        </recommendedName>
        <alternativeName>
            <fullName evidence="6">N-acetylglutamate synthase</fullName>
            <shortName evidence="6">AGSase</shortName>
        </alternativeName>
    </domain>
    <component>
        <recommendedName>
            <fullName evidence="6">Arginine biosynthesis bifunctional protein ArgJ alpha chain</fullName>
        </recommendedName>
    </component>
    <component>
        <recommendedName>
            <fullName evidence="6">Arginine biosynthesis bifunctional protein ArgJ beta chain</fullName>
        </recommendedName>
    </component>
</protein>
<keyword evidence="5 6" id="KW-0012">Acyltransferase</keyword>
<dbReference type="NCBIfam" id="NF003802">
    <property type="entry name" value="PRK05388.1"/>
    <property type="match status" value="1"/>
</dbReference>
<evidence type="ECO:0000256" key="4">
    <source>
        <dbReference type="ARBA" id="ARBA00022813"/>
    </source>
</evidence>
<accession>A0ABT7PJP2</accession>
<dbReference type="EC" id="2.3.1.1" evidence="6"/>
<feature type="binding site" evidence="6">
    <location>
        <position position="391"/>
    </location>
    <ligand>
        <name>substrate</name>
    </ligand>
</feature>
<comment type="subcellular location">
    <subcellularLocation>
        <location evidence="6">Cytoplasm</location>
    </subcellularLocation>
</comment>
<dbReference type="GO" id="GO:0004358">
    <property type="term" value="F:L-glutamate N-acetyltransferase activity, acting on acetyl-L-ornithine as donor"/>
    <property type="evidence" value="ECO:0007669"/>
    <property type="project" value="UniProtKB-EC"/>
</dbReference>
<evidence type="ECO:0000256" key="5">
    <source>
        <dbReference type="ARBA" id="ARBA00023315"/>
    </source>
</evidence>
<evidence type="ECO:0000256" key="1">
    <source>
        <dbReference type="ARBA" id="ARBA00006774"/>
    </source>
</evidence>
<keyword evidence="6" id="KW-0511">Multifunctional enzyme</keyword>
<dbReference type="CDD" id="cd02152">
    <property type="entry name" value="OAT"/>
    <property type="match status" value="1"/>
</dbReference>
<feature type="binding site" evidence="6">
    <location>
        <position position="174"/>
    </location>
    <ligand>
        <name>substrate</name>
    </ligand>
</feature>
<feature type="binding site" evidence="6">
    <location>
        <position position="185"/>
    </location>
    <ligand>
        <name>substrate</name>
    </ligand>
</feature>
<dbReference type="InterPro" id="IPR002813">
    <property type="entry name" value="Arg_biosynth_ArgJ"/>
</dbReference>
<dbReference type="NCBIfam" id="TIGR00120">
    <property type="entry name" value="ArgJ"/>
    <property type="match status" value="1"/>
</dbReference>
<comment type="catalytic activity">
    <reaction evidence="6">
        <text>L-glutamate + acetyl-CoA = N-acetyl-L-glutamate + CoA + H(+)</text>
        <dbReference type="Rhea" id="RHEA:24292"/>
        <dbReference type="ChEBI" id="CHEBI:15378"/>
        <dbReference type="ChEBI" id="CHEBI:29985"/>
        <dbReference type="ChEBI" id="CHEBI:44337"/>
        <dbReference type="ChEBI" id="CHEBI:57287"/>
        <dbReference type="ChEBI" id="CHEBI:57288"/>
        <dbReference type="EC" id="2.3.1.1"/>
    </reaction>
</comment>
<feature type="binding site" evidence="6">
    <location>
        <position position="396"/>
    </location>
    <ligand>
        <name>substrate</name>
    </ligand>
</feature>
<keyword evidence="4 6" id="KW-0068">Autocatalytic cleavage</keyword>
<gene>
    <name evidence="6 7" type="primary">argJ</name>
    <name evidence="7" type="ORF">QTN89_14785</name>
</gene>
<dbReference type="PANTHER" id="PTHR23100">
    <property type="entry name" value="ARGININE BIOSYNTHESIS BIFUNCTIONAL PROTEIN ARGJ"/>
    <property type="match status" value="1"/>
</dbReference>
<sequence length="396" mass="40940">MPEFELPLGFRFGGVACGIKASGRPDVSLIACDQAVSAAGVYTQNQIVAAPVVLSRSRTPSASIRAVVTNSGNANACTGGQGDQDAAEMCRLVAAQVGCSEEEVLVMSTGIIGRHLPMERVEAGIASAAEKLGDSVDHFSAAAAAILTTDKSPKTAHRTVELDGQQVRISAMAKGAGMIAPNMATMLGVVMTDAAIAPQQLQALLSSAADVSFNRVSVDGHTSTNDTVLALASGKSGIEITPERADVFRETLTEVCVELARELVADGEGAQHVMKIHVGGAGSDHDADGIARAIGESPLVKTAITGGDPNWGRIVSAAGYAGFQITPAQTTLRICGTKIFENGTPIAYDAASLSQTMKATPEIDIELIVGSGSGEATRWASDLTCEYVRFNSEYTT</sequence>
<keyword evidence="6" id="KW-0963">Cytoplasm</keyword>
<feature type="chain" id="PRO_5044905968" description="Arginine biosynthesis bifunctional protein ArgJ alpha chain" evidence="6">
    <location>
        <begin position="1"/>
        <end position="184"/>
    </location>
</feature>
<dbReference type="Pfam" id="PF01960">
    <property type="entry name" value="ArgJ"/>
    <property type="match status" value="1"/>
</dbReference>
<dbReference type="EC" id="2.3.1.35" evidence="6"/>
<comment type="function">
    <text evidence="6">Catalyzes two activities which are involved in the cyclic version of arginine biosynthesis: the synthesis of N-acetylglutamate from glutamate and acetyl-CoA as the acetyl donor, and of ornithine by transacetylation between N(2)-acetylornithine and glutamate.</text>
</comment>
<evidence type="ECO:0000313" key="7">
    <source>
        <dbReference type="EMBL" id="MDM4016709.1"/>
    </source>
</evidence>
<comment type="caution">
    <text evidence="7">The sequence shown here is derived from an EMBL/GenBank/DDBJ whole genome shotgun (WGS) entry which is preliminary data.</text>
</comment>
<comment type="subunit">
    <text evidence="2 6">Heterotetramer of two alpha and two beta chains.</text>
</comment>
<name>A0ABT7PJP2_9BACT</name>
<comment type="similarity">
    <text evidence="1 6">Belongs to the ArgJ family.</text>
</comment>
<feature type="site" description="Involved in the stabilization of negative charge on the oxyanion by the formation of the oxyanion hole" evidence="6">
    <location>
        <position position="109"/>
    </location>
</feature>
<comment type="pathway">
    <text evidence="6">Amino-acid biosynthesis; L-arginine biosynthesis; L-ornithine and N-acetyl-L-glutamate from L-glutamate and N(2)-acetyl-L-ornithine (cyclic): step 1/1.</text>
</comment>
<dbReference type="HAMAP" id="MF_01106">
    <property type="entry name" value="ArgJ"/>
    <property type="match status" value="1"/>
</dbReference>
<organism evidence="7 8">
    <name type="scientific">Roseiconus lacunae</name>
    <dbReference type="NCBI Taxonomy" id="2605694"/>
    <lineage>
        <taxon>Bacteria</taxon>
        <taxon>Pseudomonadati</taxon>
        <taxon>Planctomycetota</taxon>
        <taxon>Planctomycetia</taxon>
        <taxon>Pirellulales</taxon>
        <taxon>Pirellulaceae</taxon>
        <taxon>Roseiconus</taxon>
    </lineage>
</organism>
<dbReference type="RefSeq" id="WP_289164351.1">
    <property type="nucleotide sequence ID" value="NZ_CP141221.1"/>
</dbReference>
<dbReference type="Proteomes" id="UP001239462">
    <property type="component" value="Unassembled WGS sequence"/>
</dbReference>
<dbReference type="SUPFAM" id="SSF56266">
    <property type="entry name" value="DmpA/ArgJ-like"/>
    <property type="match status" value="1"/>
</dbReference>
<keyword evidence="6" id="KW-0028">Amino-acid biosynthesis</keyword>
<evidence type="ECO:0000256" key="3">
    <source>
        <dbReference type="ARBA" id="ARBA00022679"/>
    </source>
</evidence>
<dbReference type="Gene3D" id="3.60.70.12">
    <property type="entry name" value="L-amino peptidase D-ALA esterase/amidase"/>
    <property type="match status" value="1"/>
</dbReference>
<feature type="binding site" evidence="6">
    <location>
        <position position="268"/>
    </location>
    <ligand>
        <name>substrate</name>
    </ligand>
</feature>
<evidence type="ECO:0000256" key="6">
    <source>
        <dbReference type="HAMAP-Rule" id="MF_01106"/>
    </source>
</evidence>
<keyword evidence="3 6" id="KW-0808">Transferase</keyword>
<reference evidence="7 8" key="1">
    <citation type="submission" date="2023-06" db="EMBL/GenBank/DDBJ databases">
        <title>Roseiconus lacunae JC819 isolated from Gulf of Mannar region, Tamil Nadu.</title>
        <authorList>
            <person name="Pk S."/>
            <person name="Ch S."/>
            <person name="Ch V.R."/>
        </authorList>
    </citation>
    <scope>NUCLEOTIDE SEQUENCE [LARGE SCALE GENOMIC DNA]</scope>
    <source>
        <strain evidence="7 8">JC819</strain>
    </source>
</reference>
<dbReference type="PANTHER" id="PTHR23100:SF0">
    <property type="entry name" value="ARGININE BIOSYNTHESIS BIFUNCTIONAL PROTEIN ARGJ, MITOCHONDRIAL"/>
    <property type="match status" value="1"/>
</dbReference>
<feature type="site" description="Cleavage; by autolysis" evidence="6">
    <location>
        <begin position="184"/>
        <end position="185"/>
    </location>
</feature>
<comment type="pathway">
    <text evidence="6">Amino-acid biosynthesis; L-arginine biosynthesis; N(2)-acetyl-L-ornithine from L-glutamate: step 1/4.</text>
</comment>
<dbReference type="EMBL" id="JASZZN010000010">
    <property type="protein sequence ID" value="MDM4016709.1"/>
    <property type="molecule type" value="Genomic_DNA"/>
</dbReference>
<evidence type="ECO:0000313" key="8">
    <source>
        <dbReference type="Proteomes" id="UP001239462"/>
    </source>
</evidence>
<feature type="binding site" evidence="6">
    <location>
        <position position="148"/>
    </location>
    <ligand>
        <name>substrate</name>
    </ligand>
</feature>
<dbReference type="InterPro" id="IPR042195">
    <property type="entry name" value="ArgJ_beta_C"/>
</dbReference>
<comment type="catalytic activity">
    <reaction evidence="6">
        <text>N(2)-acetyl-L-ornithine + L-glutamate = N-acetyl-L-glutamate + L-ornithine</text>
        <dbReference type="Rhea" id="RHEA:15349"/>
        <dbReference type="ChEBI" id="CHEBI:29985"/>
        <dbReference type="ChEBI" id="CHEBI:44337"/>
        <dbReference type="ChEBI" id="CHEBI:46911"/>
        <dbReference type="ChEBI" id="CHEBI:57805"/>
        <dbReference type="EC" id="2.3.1.35"/>
    </reaction>
</comment>
<feature type="site" description="Involved in the stabilization of negative charge on the oxyanion by the formation of the oxyanion hole" evidence="6">
    <location>
        <position position="110"/>
    </location>
</feature>
<feature type="chain" id="PRO_5044905969" description="Arginine biosynthesis bifunctional protein ArgJ beta chain" evidence="6">
    <location>
        <begin position="185"/>
        <end position="396"/>
    </location>
</feature>
<feature type="active site" description="Nucleophile" evidence="6">
    <location>
        <position position="185"/>
    </location>
</feature>